<reference evidence="4" key="3">
    <citation type="submission" date="2016-10" db="EMBL/GenBank/DDBJ databases">
        <authorList>
            <person name="Wibberg D."/>
        </authorList>
    </citation>
    <scope>NUCLEOTIDE SEQUENCE [LARGE SCALE GENOMIC DNA]</scope>
</reference>
<dbReference type="STRING" id="501024.RTCCBAU85039_5219"/>
<keyword evidence="5" id="KW-1185">Reference proteome</keyword>
<reference evidence="2" key="1">
    <citation type="submission" date="2016-10" db="EMBL/GenBank/DDBJ databases">
        <authorList>
            <person name="de Groot N.N."/>
        </authorList>
    </citation>
    <scope>NUCLEOTIDE SEQUENCE [LARGE SCALE GENOMIC DNA]</scope>
    <source>
        <strain evidence="2">CCBAU85039</strain>
    </source>
</reference>
<dbReference type="Proteomes" id="UP000198939">
    <property type="component" value="Unassembled WGS sequence"/>
</dbReference>
<dbReference type="EMBL" id="FOCV01000029">
    <property type="protein sequence ID" value="SEO90802.1"/>
    <property type="molecule type" value="Genomic_DNA"/>
</dbReference>
<evidence type="ECO:0000313" key="5">
    <source>
        <dbReference type="Proteomes" id="UP000198939"/>
    </source>
</evidence>
<dbReference type="Gene3D" id="3.40.1620.10">
    <property type="entry name" value="YefM-like domain"/>
    <property type="match status" value="1"/>
</dbReference>
<dbReference type="InterPro" id="IPR036165">
    <property type="entry name" value="YefM-like_sf"/>
</dbReference>
<gene>
    <name evidence="2" type="ORF">RTCCBAU85039_5219</name>
    <name evidence="3" type="ORF">SAMN05216228_102914</name>
</gene>
<dbReference type="SUPFAM" id="SSF143120">
    <property type="entry name" value="YefM-like"/>
    <property type="match status" value="1"/>
</dbReference>
<sequence>MTICVEIAEAAERLEELIDLALRDDEVVSCREGNPVAVIVAIAKTGQGNSYRSVGNQTPPNLAA</sequence>
<evidence type="ECO:0008006" key="6">
    <source>
        <dbReference type="Google" id="ProtNLM"/>
    </source>
</evidence>
<proteinExistence type="inferred from homology"/>
<comment type="similarity">
    <text evidence="1">Belongs to the phD/YefM antitoxin family.</text>
</comment>
<reference evidence="3 5" key="2">
    <citation type="submission" date="2016-10" db="EMBL/GenBank/DDBJ databases">
        <authorList>
            <person name="Varghese N."/>
            <person name="Submissions S."/>
        </authorList>
    </citation>
    <scope>NUCLEOTIDE SEQUENCE [LARGE SCALE GENOMIC DNA]</scope>
    <source>
        <strain evidence="3 5">CGMCC 1.7071</strain>
    </source>
</reference>
<dbReference type="Proteomes" id="UP000183063">
    <property type="component" value="Unassembled WGS sequence"/>
</dbReference>
<dbReference type="AlphaFoldDB" id="A0A1H8TIP1"/>
<dbReference type="EMBL" id="FNXB01000038">
    <property type="protein sequence ID" value="SEI15208.1"/>
    <property type="molecule type" value="Genomic_DNA"/>
</dbReference>
<evidence type="ECO:0000313" key="3">
    <source>
        <dbReference type="EMBL" id="SEO90802.1"/>
    </source>
</evidence>
<evidence type="ECO:0000313" key="4">
    <source>
        <dbReference type="Proteomes" id="UP000183063"/>
    </source>
</evidence>
<organism evidence="2 4">
    <name type="scientific">Rhizobium tibeticum</name>
    <dbReference type="NCBI Taxonomy" id="501024"/>
    <lineage>
        <taxon>Bacteria</taxon>
        <taxon>Pseudomonadati</taxon>
        <taxon>Pseudomonadota</taxon>
        <taxon>Alphaproteobacteria</taxon>
        <taxon>Hyphomicrobiales</taxon>
        <taxon>Rhizobiaceae</taxon>
        <taxon>Rhizobium/Agrobacterium group</taxon>
        <taxon>Rhizobium</taxon>
    </lineage>
</organism>
<name>A0A1H8TIP1_9HYPH</name>
<accession>A0A1H8TIP1</accession>
<evidence type="ECO:0000313" key="2">
    <source>
        <dbReference type="EMBL" id="SEI15208.1"/>
    </source>
</evidence>
<protein>
    <recommendedName>
        <fullName evidence="6">Prevent-host-death family protein</fullName>
    </recommendedName>
</protein>
<evidence type="ECO:0000256" key="1">
    <source>
        <dbReference type="ARBA" id="ARBA00009981"/>
    </source>
</evidence>